<keyword evidence="3" id="KW-0547">Nucleotide-binding</keyword>
<dbReference type="GO" id="GO:0005524">
    <property type="term" value="F:ATP binding"/>
    <property type="evidence" value="ECO:0007669"/>
    <property type="project" value="UniProtKB-KW"/>
</dbReference>
<keyword evidence="8" id="KW-1185">Reference proteome</keyword>
<feature type="region of interest" description="Disordered" evidence="5">
    <location>
        <begin position="270"/>
        <end position="316"/>
    </location>
</feature>
<organism evidence="7 8">
    <name type="scientific">Pannonibacter anstelovis</name>
    <dbReference type="NCBI Taxonomy" id="3121537"/>
    <lineage>
        <taxon>Bacteria</taxon>
        <taxon>Pseudomonadati</taxon>
        <taxon>Pseudomonadota</taxon>
        <taxon>Alphaproteobacteria</taxon>
        <taxon>Hyphomicrobiales</taxon>
        <taxon>Stappiaceae</taxon>
        <taxon>Pannonibacter</taxon>
    </lineage>
</organism>
<dbReference type="InterPro" id="IPR015860">
    <property type="entry name" value="ABC_transpr_TagH-like"/>
</dbReference>
<evidence type="ECO:0000256" key="3">
    <source>
        <dbReference type="ARBA" id="ARBA00022741"/>
    </source>
</evidence>
<dbReference type="Gene3D" id="3.40.50.300">
    <property type="entry name" value="P-loop containing nucleotide triphosphate hydrolases"/>
    <property type="match status" value="1"/>
</dbReference>
<sequence length="464" mass="50541">MSSEAVIEAKNISKVYLLYNKSEDRLKQMLVPRMKRLLAPVLGSMFPRLRQDKPRFREFWALRDVSVSLMPGETLGIIGQNGSGKSTLLQIICGTLSPSAGAAYSRGRVAALLELGAGFNPDFTGRENVYLNAAIYGLSRAEIDQRMDAIIEFAEIGEHIDQPVKTYSSGMFVRLAFSVIANVDAEVLVIDEALAVGDAYFQQKCLRFLRKFQERGSIFFVSHDTGAMMSFCDRVVWLQNGTIRAQGDPKQVCEEYLAFLYQKHTGVEPETPSAASAEEAVSTEPQQGPDVGPGGTEQAYNGWGQSELPPPANDRGFGDMAAEITGCQLAGEHGQILQVVTGGETCEIACNFKANSDLESVIAGFIVKDRLGQYIFGENTFKETASSPVNMSSQSVGEARFKFIMPTLAPGTYTVVLAIAGGTLEDHVQHHWLHEAIVFHSQSEINTGVLLQIPVKSTINAALA</sequence>
<keyword evidence="2" id="KW-0813">Transport</keyword>
<feature type="domain" description="ABC transporter" evidence="6">
    <location>
        <begin position="47"/>
        <end position="265"/>
    </location>
</feature>
<dbReference type="InterPro" id="IPR050683">
    <property type="entry name" value="Bact_Polysacc_Export_ATP-bd"/>
</dbReference>
<dbReference type="SUPFAM" id="SSF52540">
    <property type="entry name" value="P-loop containing nucleoside triphosphate hydrolases"/>
    <property type="match status" value="1"/>
</dbReference>
<dbReference type="PROSITE" id="PS00211">
    <property type="entry name" value="ABC_TRANSPORTER_1"/>
    <property type="match status" value="1"/>
</dbReference>
<dbReference type="InterPro" id="IPR027417">
    <property type="entry name" value="P-loop_NTPase"/>
</dbReference>
<dbReference type="Proteomes" id="UP001380822">
    <property type="component" value="Unassembled WGS sequence"/>
</dbReference>
<dbReference type="Gene3D" id="2.70.50.60">
    <property type="entry name" value="abc- transporter (atp binding component) like domain"/>
    <property type="match status" value="1"/>
</dbReference>
<dbReference type="SMART" id="SM00382">
    <property type="entry name" value="AAA"/>
    <property type="match status" value="1"/>
</dbReference>
<name>A0ABU7ZN14_9HYPH</name>
<dbReference type="InterPro" id="IPR029439">
    <property type="entry name" value="Wzt_C"/>
</dbReference>
<dbReference type="CDD" id="cd03220">
    <property type="entry name" value="ABC_KpsT_Wzt"/>
    <property type="match status" value="1"/>
</dbReference>
<dbReference type="Pfam" id="PF00005">
    <property type="entry name" value="ABC_tran"/>
    <property type="match status" value="1"/>
</dbReference>
<proteinExistence type="inferred from homology"/>
<reference evidence="7 8" key="1">
    <citation type="submission" date="2024-02" db="EMBL/GenBank/DDBJ databases">
        <title>A new putative Pannonibacter species isolated from two cases of bloodstream infections in paediatric patients.</title>
        <authorList>
            <person name="Castellana S."/>
            <person name="De Laurentiis V."/>
            <person name="Grassi M."/>
            <person name="De Leonardis F."/>
            <person name="Mosca A."/>
            <person name="De Carlo C."/>
            <person name="Sparapano E."/>
            <person name="Ronga L."/>
            <person name="Santacroce L."/>
            <person name="Chironna M."/>
            <person name="De Robertis A."/>
            <person name="Bianco A."/>
            <person name="Del Sambro L."/>
            <person name="Capozzi L."/>
            <person name="Parisi A."/>
        </authorList>
    </citation>
    <scope>NUCLEOTIDE SEQUENCE [LARGE SCALE GENOMIC DNA]</scope>
    <source>
        <strain evidence="7 8">Pt2</strain>
    </source>
</reference>
<dbReference type="PANTHER" id="PTHR46743">
    <property type="entry name" value="TEICHOIC ACIDS EXPORT ATP-BINDING PROTEIN TAGH"/>
    <property type="match status" value="1"/>
</dbReference>
<evidence type="ECO:0000256" key="5">
    <source>
        <dbReference type="SAM" id="MobiDB-lite"/>
    </source>
</evidence>
<evidence type="ECO:0000313" key="7">
    <source>
        <dbReference type="EMBL" id="MEH0095897.1"/>
    </source>
</evidence>
<evidence type="ECO:0000259" key="6">
    <source>
        <dbReference type="PROSITE" id="PS50893"/>
    </source>
</evidence>
<feature type="compositionally biased region" description="Low complexity" evidence="5">
    <location>
        <begin position="270"/>
        <end position="285"/>
    </location>
</feature>
<dbReference type="InterPro" id="IPR017871">
    <property type="entry name" value="ABC_transporter-like_CS"/>
</dbReference>
<dbReference type="Pfam" id="PF14524">
    <property type="entry name" value="Wzt_C"/>
    <property type="match status" value="1"/>
</dbReference>
<dbReference type="EMBL" id="JBAKBE010000003">
    <property type="protein sequence ID" value="MEH0095897.1"/>
    <property type="molecule type" value="Genomic_DNA"/>
</dbReference>
<dbReference type="RefSeq" id="WP_334250710.1">
    <property type="nucleotide sequence ID" value="NZ_JBAKBE010000003.1"/>
</dbReference>
<evidence type="ECO:0000256" key="4">
    <source>
        <dbReference type="ARBA" id="ARBA00022840"/>
    </source>
</evidence>
<dbReference type="InterPro" id="IPR003439">
    <property type="entry name" value="ABC_transporter-like_ATP-bd"/>
</dbReference>
<gene>
    <name evidence="7" type="ORF">V6L76_06525</name>
</gene>
<evidence type="ECO:0000256" key="1">
    <source>
        <dbReference type="ARBA" id="ARBA00005417"/>
    </source>
</evidence>
<evidence type="ECO:0000256" key="2">
    <source>
        <dbReference type="ARBA" id="ARBA00022448"/>
    </source>
</evidence>
<dbReference type="InterPro" id="IPR003593">
    <property type="entry name" value="AAA+_ATPase"/>
</dbReference>
<accession>A0ABU7ZN14</accession>
<dbReference type="CDD" id="cd10147">
    <property type="entry name" value="Wzt_C-like"/>
    <property type="match status" value="1"/>
</dbReference>
<comment type="similarity">
    <text evidence="1">Belongs to the ABC transporter superfamily.</text>
</comment>
<dbReference type="PROSITE" id="PS50893">
    <property type="entry name" value="ABC_TRANSPORTER_2"/>
    <property type="match status" value="1"/>
</dbReference>
<keyword evidence="4 7" id="KW-0067">ATP-binding</keyword>
<dbReference type="PANTHER" id="PTHR46743:SF2">
    <property type="entry name" value="TEICHOIC ACIDS EXPORT ATP-BINDING PROTEIN TAGH"/>
    <property type="match status" value="1"/>
</dbReference>
<comment type="caution">
    <text evidence="7">The sequence shown here is derived from an EMBL/GenBank/DDBJ whole genome shotgun (WGS) entry which is preliminary data.</text>
</comment>
<evidence type="ECO:0000313" key="8">
    <source>
        <dbReference type="Proteomes" id="UP001380822"/>
    </source>
</evidence>
<protein>
    <submittedName>
        <fullName evidence="7">ABC transporter ATP-binding protein</fullName>
    </submittedName>
</protein>